<accession>A0A6N2MWJ3</accession>
<gene>
    <name evidence="1" type="ORF">SVIM_LOCUS430634</name>
</gene>
<protein>
    <submittedName>
        <fullName evidence="1">Uncharacterized protein</fullName>
    </submittedName>
</protein>
<dbReference type="EMBL" id="CAADRP010002007">
    <property type="protein sequence ID" value="VFU58819.1"/>
    <property type="molecule type" value="Genomic_DNA"/>
</dbReference>
<proteinExistence type="predicted"/>
<dbReference type="AlphaFoldDB" id="A0A6N2MWJ3"/>
<evidence type="ECO:0000313" key="1">
    <source>
        <dbReference type="EMBL" id="VFU58819.1"/>
    </source>
</evidence>
<organism evidence="1">
    <name type="scientific">Salix viminalis</name>
    <name type="common">Common osier</name>
    <name type="synonym">Basket willow</name>
    <dbReference type="NCBI Taxonomy" id="40686"/>
    <lineage>
        <taxon>Eukaryota</taxon>
        <taxon>Viridiplantae</taxon>
        <taxon>Streptophyta</taxon>
        <taxon>Embryophyta</taxon>
        <taxon>Tracheophyta</taxon>
        <taxon>Spermatophyta</taxon>
        <taxon>Magnoliopsida</taxon>
        <taxon>eudicotyledons</taxon>
        <taxon>Gunneridae</taxon>
        <taxon>Pentapetalae</taxon>
        <taxon>rosids</taxon>
        <taxon>fabids</taxon>
        <taxon>Malpighiales</taxon>
        <taxon>Salicaceae</taxon>
        <taxon>Saliceae</taxon>
        <taxon>Salix</taxon>
    </lineage>
</organism>
<reference evidence="1" key="1">
    <citation type="submission" date="2019-03" db="EMBL/GenBank/DDBJ databases">
        <authorList>
            <person name="Mank J."/>
            <person name="Almeida P."/>
        </authorList>
    </citation>
    <scope>NUCLEOTIDE SEQUENCE</scope>
    <source>
        <strain evidence="1">78183</strain>
    </source>
</reference>
<name>A0A6N2MWJ3_SALVM</name>
<sequence>MGPCVSPINVIPSPGCGYKSPHKQAPSVSEKTRKVEVTQVSASHFSITSVISFSAQFIEDY</sequence>